<evidence type="ECO:0000313" key="1">
    <source>
        <dbReference type="EMBL" id="AJP72266.1"/>
    </source>
</evidence>
<gene>
    <name evidence="1" type="ORF">TS85_11405</name>
</gene>
<proteinExistence type="predicted"/>
<dbReference type="AlphaFoldDB" id="A0A7U4J8N5"/>
<dbReference type="KEGG" id="sphi:TS85_11405"/>
<protein>
    <submittedName>
        <fullName evidence="1">Uncharacterized protein</fullName>
    </submittedName>
</protein>
<dbReference type="RefSeq" id="WP_044332258.1">
    <property type="nucleotide sequence ID" value="NZ_CP010836.1"/>
</dbReference>
<keyword evidence="2" id="KW-1185">Reference proteome</keyword>
<reference evidence="1 2" key="2">
    <citation type="submission" date="2015-02" db="EMBL/GenBank/DDBJ databases">
        <title>The complete genome of Sphingomonas hengshuiensis sp. WHSC-8 isolated from soil of Hengshui Lake.</title>
        <authorList>
            <person name="Wei S."/>
            <person name="Guo J."/>
            <person name="Su C."/>
            <person name="Wu R."/>
            <person name="Zhang Z."/>
            <person name="Liang K."/>
            <person name="Li H."/>
            <person name="Wang T."/>
            <person name="Liu H."/>
            <person name="Zhang C."/>
            <person name="Li Z."/>
            <person name="Wang Q."/>
            <person name="Meng J."/>
        </authorList>
    </citation>
    <scope>NUCLEOTIDE SEQUENCE [LARGE SCALE GENOMIC DNA]</scope>
    <source>
        <strain evidence="1 2">WHSC-8</strain>
    </source>
</reference>
<name>A0A7U4J8N5_9SPHN</name>
<dbReference type="EMBL" id="CP010836">
    <property type="protein sequence ID" value="AJP72266.1"/>
    <property type="molecule type" value="Genomic_DNA"/>
</dbReference>
<dbReference type="Proteomes" id="UP000032300">
    <property type="component" value="Chromosome"/>
</dbReference>
<evidence type="ECO:0000313" key="2">
    <source>
        <dbReference type="Proteomes" id="UP000032300"/>
    </source>
</evidence>
<sequence>MPTIDMPVIDWPTDLLPTNSTGLRWQPHVGGSESPLTRTRKTYGLSAPRWTMNLGFSASRFGGEGVSARGPRLDAMLAELDGGQVLVRLWDFHRPYPVGLARYYSGLQRQRWGFSGGEIFTGGEMFTLGPVFPVPTSEAAAQGATTIAFGGFVPGAVAFDIGDYIGLLGRPRIILRAAIAGADGRAVAQFKPPLESAVSAGAAVIERAPGVFQLSNTDAGAGDSSRSQSQAGYSFQFVEWLP</sequence>
<reference evidence="1 2" key="1">
    <citation type="journal article" date="2015" name="Int. J. Syst. Evol. Microbiol.">
        <title>Sphingomonas hengshuiensis sp. nov., isolated from lake wetland.</title>
        <authorList>
            <person name="Wei S."/>
            <person name="Wang T."/>
            <person name="Liu H."/>
            <person name="Zhang C."/>
            <person name="Guo J."/>
            <person name="Wang Q."/>
            <person name="Liang K."/>
            <person name="Zhang Z."/>
        </authorList>
    </citation>
    <scope>NUCLEOTIDE SEQUENCE [LARGE SCALE GENOMIC DNA]</scope>
    <source>
        <strain evidence="1 2">WHSC-8</strain>
    </source>
</reference>
<accession>A0A7U4J8N5</accession>
<dbReference type="OrthoDB" id="7596397at2"/>
<organism evidence="1 2">
    <name type="scientific">Sphingomonas hengshuiensis</name>
    <dbReference type="NCBI Taxonomy" id="1609977"/>
    <lineage>
        <taxon>Bacteria</taxon>
        <taxon>Pseudomonadati</taxon>
        <taxon>Pseudomonadota</taxon>
        <taxon>Alphaproteobacteria</taxon>
        <taxon>Sphingomonadales</taxon>
        <taxon>Sphingomonadaceae</taxon>
        <taxon>Sphingomonas</taxon>
    </lineage>
</organism>